<dbReference type="GeneID" id="63727724"/>
<keyword evidence="9" id="KW-1185">Reference proteome</keyword>
<dbReference type="Gene3D" id="2.170.270.10">
    <property type="entry name" value="SET domain"/>
    <property type="match status" value="1"/>
</dbReference>
<proteinExistence type="predicted"/>
<keyword evidence="1" id="KW-0479">Metal-binding</keyword>
<organism evidence="8 9">
    <name type="scientific">Aspergillus versicolor CBS 583.65</name>
    <dbReference type="NCBI Taxonomy" id="1036611"/>
    <lineage>
        <taxon>Eukaryota</taxon>
        <taxon>Fungi</taxon>
        <taxon>Dikarya</taxon>
        <taxon>Ascomycota</taxon>
        <taxon>Pezizomycotina</taxon>
        <taxon>Eurotiomycetes</taxon>
        <taxon>Eurotiomycetidae</taxon>
        <taxon>Eurotiales</taxon>
        <taxon>Aspergillaceae</taxon>
        <taxon>Aspergillus</taxon>
        <taxon>Aspergillus subgen. Nidulantes</taxon>
    </lineage>
</organism>
<feature type="region of interest" description="Disordered" evidence="5">
    <location>
        <begin position="1"/>
        <end position="22"/>
    </location>
</feature>
<dbReference type="Gene3D" id="6.10.140.2220">
    <property type="match status" value="1"/>
</dbReference>
<evidence type="ECO:0000259" key="6">
    <source>
        <dbReference type="PROSITE" id="PS50280"/>
    </source>
</evidence>
<dbReference type="GO" id="GO:0008270">
    <property type="term" value="F:zinc ion binding"/>
    <property type="evidence" value="ECO:0007669"/>
    <property type="project" value="UniProtKB-KW"/>
</dbReference>
<dbReference type="PROSITE" id="PS50865">
    <property type="entry name" value="ZF_MYND_2"/>
    <property type="match status" value="1"/>
</dbReference>
<dbReference type="Proteomes" id="UP000184073">
    <property type="component" value="Unassembled WGS sequence"/>
</dbReference>
<dbReference type="VEuPathDB" id="FungiDB:ASPVEDRAFT_40805"/>
<evidence type="ECO:0000313" key="9">
    <source>
        <dbReference type="Proteomes" id="UP000184073"/>
    </source>
</evidence>
<dbReference type="PROSITE" id="PS50280">
    <property type="entry name" value="SET"/>
    <property type="match status" value="1"/>
</dbReference>
<dbReference type="Pfam" id="PF01753">
    <property type="entry name" value="zf-MYND"/>
    <property type="match status" value="1"/>
</dbReference>
<dbReference type="InterPro" id="IPR050869">
    <property type="entry name" value="H3K4_H4K5_MeTrfase"/>
</dbReference>
<dbReference type="SUPFAM" id="SSF82199">
    <property type="entry name" value="SET domain"/>
    <property type="match status" value="1"/>
</dbReference>
<feature type="compositionally biased region" description="Polar residues" evidence="5">
    <location>
        <begin position="1"/>
        <end position="18"/>
    </location>
</feature>
<dbReference type="AlphaFoldDB" id="A0A1L9PIB5"/>
<dbReference type="PANTHER" id="PTHR12197:SF251">
    <property type="entry name" value="EG:BACR7C10.4 PROTEIN"/>
    <property type="match status" value="1"/>
</dbReference>
<evidence type="ECO:0000256" key="2">
    <source>
        <dbReference type="ARBA" id="ARBA00022771"/>
    </source>
</evidence>
<evidence type="ECO:0000256" key="4">
    <source>
        <dbReference type="PROSITE-ProRule" id="PRU00134"/>
    </source>
</evidence>
<evidence type="ECO:0000256" key="1">
    <source>
        <dbReference type="ARBA" id="ARBA00022723"/>
    </source>
</evidence>
<accession>A0A1L9PIB5</accession>
<sequence length="501" mass="56125">MSGSAYQPNIQTKTTPGSAPNGLGTGLFASSDFRAGDDVLHIQSPFAAVLDTQRLADTCSGCFGKRQLEANPDNKIVLKACAGCQVVKYCDTNCQAKDWKLAHSRECPIYKNLHPKILPINARAIMRMVMRIGAKKNAYTQEELELFQTLETHIRDIREGNSEQWERISLTSKAVKQYSQTGIEEELLSAFGAKFDLNSFNLTSAVYDRVGLYLHPYAALINHSCEYNAVVGFDGPELYIKAIRPIAKDEQIFISYVDTTYPKHIRQKELRERYFFICQCSKCSGDESPEPTGDAGEVSKRAYALLQSGKAGDDQQRLSVTLQALIAHALPKTKQPFVSILDELIVSDISGGRLNHAFLNCALRFSRIDPVVYPYEGHPLRAMHAWTLAKVTLQISQEFPELTIPEFVKGGWEDFLGAGEISLDYGLLTWTLLAELVSKEAEYCTVPGFRTIVKKTFANVHQEFMKHGLDPRNMRDEIRAQWSKLGKVIGGYFQCVLRDNS</sequence>
<keyword evidence="3" id="KW-0862">Zinc</keyword>
<dbReference type="Gene3D" id="1.10.220.160">
    <property type="match status" value="1"/>
</dbReference>
<dbReference type="Pfam" id="PF00856">
    <property type="entry name" value="SET"/>
    <property type="match status" value="1"/>
</dbReference>
<dbReference type="OrthoDB" id="5945798at2759"/>
<feature type="domain" description="MYND-type" evidence="7">
    <location>
        <begin position="59"/>
        <end position="107"/>
    </location>
</feature>
<evidence type="ECO:0000256" key="5">
    <source>
        <dbReference type="SAM" id="MobiDB-lite"/>
    </source>
</evidence>
<dbReference type="PANTHER" id="PTHR12197">
    <property type="entry name" value="HISTONE-LYSINE N-METHYLTRANSFERASE SMYD"/>
    <property type="match status" value="1"/>
</dbReference>
<evidence type="ECO:0000256" key="3">
    <source>
        <dbReference type="ARBA" id="ARBA00022833"/>
    </source>
</evidence>
<dbReference type="InterPro" id="IPR046341">
    <property type="entry name" value="SET_dom_sf"/>
</dbReference>
<dbReference type="InterPro" id="IPR002893">
    <property type="entry name" value="Znf_MYND"/>
</dbReference>
<evidence type="ECO:0000313" key="8">
    <source>
        <dbReference type="EMBL" id="OJJ01242.1"/>
    </source>
</evidence>
<feature type="domain" description="SET" evidence="6">
    <location>
        <begin position="8"/>
        <end position="257"/>
    </location>
</feature>
<dbReference type="InterPro" id="IPR001214">
    <property type="entry name" value="SET_dom"/>
</dbReference>
<dbReference type="CDD" id="cd20071">
    <property type="entry name" value="SET_SMYD"/>
    <property type="match status" value="1"/>
</dbReference>
<dbReference type="EMBL" id="KV878128">
    <property type="protein sequence ID" value="OJJ01242.1"/>
    <property type="molecule type" value="Genomic_DNA"/>
</dbReference>
<gene>
    <name evidence="8" type="ORF">ASPVEDRAFT_40805</name>
</gene>
<keyword evidence="2 4" id="KW-0863">Zinc-finger</keyword>
<dbReference type="STRING" id="1036611.A0A1L9PIB5"/>
<reference evidence="9" key="1">
    <citation type="journal article" date="2017" name="Genome Biol.">
        <title>Comparative genomics reveals high biological diversity and specific adaptations in the industrially and medically important fungal genus Aspergillus.</title>
        <authorList>
            <person name="de Vries R.P."/>
            <person name="Riley R."/>
            <person name="Wiebenga A."/>
            <person name="Aguilar-Osorio G."/>
            <person name="Amillis S."/>
            <person name="Uchima C.A."/>
            <person name="Anderluh G."/>
            <person name="Asadollahi M."/>
            <person name="Askin M."/>
            <person name="Barry K."/>
            <person name="Battaglia E."/>
            <person name="Bayram O."/>
            <person name="Benocci T."/>
            <person name="Braus-Stromeyer S.A."/>
            <person name="Caldana C."/>
            <person name="Canovas D."/>
            <person name="Cerqueira G.C."/>
            <person name="Chen F."/>
            <person name="Chen W."/>
            <person name="Choi C."/>
            <person name="Clum A."/>
            <person name="Dos Santos R.A."/>
            <person name="Damasio A.R."/>
            <person name="Diallinas G."/>
            <person name="Emri T."/>
            <person name="Fekete E."/>
            <person name="Flipphi M."/>
            <person name="Freyberg S."/>
            <person name="Gallo A."/>
            <person name="Gournas C."/>
            <person name="Habgood R."/>
            <person name="Hainaut M."/>
            <person name="Harispe M.L."/>
            <person name="Henrissat B."/>
            <person name="Hilden K.S."/>
            <person name="Hope R."/>
            <person name="Hossain A."/>
            <person name="Karabika E."/>
            <person name="Karaffa L."/>
            <person name="Karanyi Z."/>
            <person name="Krasevec N."/>
            <person name="Kuo A."/>
            <person name="Kusch H."/>
            <person name="LaButti K."/>
            <person name="Lagendijk E.L."/>
            <person name="Lapidus A."/>
            <person name="Levasseur A."/>
            <person name="Lindquist E."/>
            <person name="Lipzen A."/>
            <person name="Logrieco A.F."/>
            <person name="MacCabe A."/>
            <person name="Maekelae M.R."/>
            <person name="Malavazi I."/>
            <person name="Melin P."/>
            <person name="Meyer V."/>
            <person name="Mielnichuk N."/>
            <person name="Miskei M."/>
            <person name="Molnar A.P."/>
            <person name="Mule G."/>
            <person name="Ngan C.Y."/>
            <person name="Orejas M."/>
            <person name="Orosz E."/>
            <person name="Ouedraogo J.P."/>
            <person name="Overkamp K.M."/>
            <person name="Park H.-S."/>
            <person name="Perrone G."/>
            <person name="Piumi F."/>
            <person name="Punt P.J."/>
            <person name="Ram A.F."/>
            <person name="Ramon A."/>
            <person name="Rauscher S."/>
            <person name="Record E."/>
            <person name="Riano-Pachon D.M."/>
            <person name="Robert V."/>
            <person name="Roehrig J."/>
            <person name="Ruller R."/>
            <person name="Salamov A."/>
            <person name="Salih N.S."/>
            <person name="Samson R.A."/>
            <person name="Sandor E."/>
            <person name="Sanguinetti M."/>
            <person name="Schuetze T."/>
            <person name="Sepcic K."/>
            <person name="Shelest E."/>
            <person name="Sherlock G."/>
            <person name="Sophianopoulou V."/>
            <person name="Squina F.M."/>
            <person name="Sun H."/>
            <person name="Susca A."/>
            <person name="Todd R.B."/>
            <person name="Tsang A."/>
            <person name="Unkles S.E."/>
            <person name="van de Wiele N."/>
            <person name="van Rossen-Uffink D."/>
            <person name="Oliveira J.V."/>
            <person name="Vesth T.C."/>
            <person name="Visser J."/>
            <person name="Yu J.-H."/>
            <person name="Zhou M."/>
            <person name="Andersen M.R."/>
            <person name="Archer D.B."/>
            <person name="Baker S.E."/>
            <person name="Benoit I."/>
            <person name="Brakhage A.A."/>
            <person name="Braus G.H."/>
            <person name="Fischer R."/>
            <person name="Frisvad J.C."/>
            <person name="Goldman G.H."/>
            <person name="Houbraken J."/>
            <person name="Oakley B."/>
            <person name="Pocsi I."/>
            <person name="Scazzocchio C."/>
            <person name="Seiboth B."/>
            <person name="vanKuyk P.A."/>
            <person name="Wortman J."/>
            <person name="Dyer P.S."/>
            <person name="Grigoriev I.V."/>
        </authorList>
    </citation>
    <scope>NUCLEOTIDE SEQUENCE [LARGE SCALE GENOMIC DNA]</scope>
    <source>
        <strain evidence="9">CBS 583.65</strain>
    </source>
</reference>
<protein>
    <submittedName>
        <fullName evidence="8">Uncharacterized protein</fullName>
    </submittedName>
</protein>
<evidence type="ECO:0000259" key="7">
    <source>
        <dbReference type="PROSITE" id="PS50865"/>
    </source>
</evidence>
<name>A0A1L9PIB5_ASPVE</name>
<dbReference type="GO" id="GO:0005634">
    <property type="term" value="C:nucleus"/>
    <property type="evidence" value="ECO:0007669"/>
    <property type="project" value="TreeGrafter"/>
</dbReference>
<dbReference type="RefSeq" id="XP_040667004.1">
    <property type="nucleotide sequence ID" value="XM_040812213.1"/>
</dbReference>